<dbReference type="InterPro" id="IPR046347">
    <property type="entry name" value="bZIP_sf"/>
</dbReference>
<dbReference type="InterPro" id="IPR040223">
    <property type="entry name" value="PAR_bZIP"/>
</dbReference>
<dbReference type="Pfam" id="PF07716">
    <property type="entry name" value="bZIP_2"/>
    <property type="match status" value="1"/>
</dbReference>
<dbReference type="PANTHER" id="PTHR11988:SF27">
    <property type="entry name" value="GH27708P"/>
    <property type="match status" value="1"/>
</dbReference>
<comment type="interaction">
    <interactant intactId="EBI-26598606">
        <id>A7RFQ5</id>
    </interactant>
    <interactant intactId="EBI-26598631">
        <id>A7RN55</id>
        <label>NEMVEDRAFT_v1g87565</label>
    </interactant>
    <organismsDiffer>false</organismsDiffer>
    <experiments>2</experiments>
</comment>
<dbReference type="PROSITE" id="PS50217">
    <property type="entry name" value="BZIP"/>
    <property type="match status" value="1"/>
</dbReference>
<accession>A7RFQ5</accession>
<feature type="compositionally biased region" description="Basic and acidic residues" evidence="7">
    <location>
        <begin position="29"/>
        <end position="40"/>
    </location>
</feature>
<evidence type="ECO:0000256" key="3">
    <source>
        <dbReference type="ARBA" id="ARBA00023015"/>
    </source>
</evidence>
<keyword evidence="4" id="KW-0238">DNA-binding</keyword>
<comment type="interaction">
    <interactant intactId="EBI-26598606">
        <id>A7RFQ5</id>
    </interactant>
    <interactant intactId="EBI-26598553">
        <id>A7RFN4</id>
        <label>NEMVEDRAFT_v1g80243</label>
    </interactant>
    <organismsDiffer>false</organismsDiffer>
    <experiments>2</experiments>
</comment>
<dbReference type="HOGENOM" id="CLU_178951_1_0_1"/>
<name>A7RFQ5_NEMVE</name>
<keyword evidence="5" id="KW-0804">Transcription</keyword>
<feature type="region of interest" description="Disordered" evidence="7">
    <location>
        <begin position="1"/>
        <end position="40"/>
    </location>
</feature>
<evidence type="ECO:0000256" key="1">
    <source>
        <dbReference type="ARBA" id="ARBA00004123"/>
    </source>
</evidence>
<feature type="compositionally biased region" description="Basic and acidic residues" evidence="7">
    <location>
        <begin position="10"/>
        <end position="21"/>
    </location>
</feature>
<comment type="interaction">
    <interactant intactId="EBI-26598606">
        <id>A7RFQ5</id>
    </interactant>
    <interactant intactId="EBI-26598130">
        <id>A7S1X3</id>
        <label>NEMVEDRAFT_v1g242270</label>
    </interactant>
    <organismsDiffer>false</organismsDiffer>
    <experiments>2</experiments>
</comment>
<feature type="domain" description="BZIP" evidence="8">
    <location>
        <begin position="13"/>
        <end position="59"/>
    </location>
</feature>
<dbReference type="SUPFAM" id="SSF57959">
    <property type="entry name" value="Leucine zipper domain"/>
    <property type="match status" value="1"/>
</dbReference>
<proteinExistence type="evidence at protein level"/>
<comment type="subcellular location">
    <subcellularLocation>
        <location evidence="1">Nucleus</location>
    </subcellularLocation>
</comment>
<protein>
    <recommendedName>
        <fullName evidence="8">BZIP domain-containing protein</fullName>
    </recommendedName>
</protein>
<evidence type="ECO:0000256" key="6">
    <source>
        <dbReference type="ARBA" id="ARBA00023242"/>
    </source>
</evidence>
<dbReference type="InterPro" id="IPR004827">
    <property type="entry name" value="bZIP"/>
</dbReference>
<dbReference type="PANTHER" id="PTHR11988">
    <property type="entry name" value="THYROTROPH EMBRYONIC FACTOR RELATED"/>
    <property type="match status" value="1"/>
</dbReference>
<evidence type="ECO:0000256" key="7">
    <source>
        <dbReference type="SAM" id="MobiDB-lite"/>
    </source>
</evidence>
<reference evidence="9 10" key="1">
    <citation type="journal article" date="2007" name="Science">
        <title>Sea anemone genome reveals ancestral eumetazoan gene repertoire and genomic organization.</title>
        <authorList>
            <person name="Putnam N.H."/>
            <person name="Srivastava M."/>
            <person name="Hellsten U."/>
            <person name="Dirks B."/>
            <person name="Chapman J."/>
            <person name="Salamov A."/>
            <person name="Terry A."/>
            <person name="Shapiro H."/>
            <person name="Lindquist E."/>
            <person name="Kapitonov V.V."/>
            <person name="Jurka J."/>
            <person name="Genikhovich G."/>
            <person name="Grigoriev I.V."/>
            <person name="Lucas S.M."/>
            <person name="Steele R.E."/>
            <person name="Finnerty J.R."/>
            <person name="Technau U."/>
            <person name="Martindale M.Q."/>
            <person name="Rokhsar D.S."/>
        </authorList>
    </citation>
    <scope>NUCLEOTIDE SEQUENCE [LARGE SCALE GENOMIC DNA]</scope>
    <source>
        <strain evidence="10">CH2 X CH6</strain>
    </source>
</reference>
<keyword evidence="6" id="KW-0539">Nucleus</keyword>
<comment type="similarity">
    <text evidence="2">Belongs to the bZIP family. NFIL3 subfamily.</text>
</comment>
<evidence type="ECO:0000256" key="5">
    <source>
        <dbReference type="ARBA" id="ARBA00023163"/>
    </source>
</evidence>
<feature type="non-terminal residue" evidence="9">
    <location>
        <position position="1"/>
    </location>
</feature>
<evidence type="ECO:0000313" key="9">
    <source>
        <dbReference type="EMBL" id="EDO49642.1"/>
    </source>
</evidence>
<dbReference type="PhylomeDB" id="A7RFQ5"/>
<evidence type="ECO:0000256" key="4">
    <source>
        <dbReference type="ARBA" id="ARBA00023125"/>
    </source>
</evidence>
<dbReference type="GO" id="GO:0005634">
    <property type="term" value="C:nucleus"/>
    <property type="evidence" value="ECO:0007669"/>
    <property type="project" value="UniProtKB-SubCell"/>
</dbReference>
<evidence type="ECO:0000313" key="10">
    <source>
        <dbReference type="Proteomes" id="UP000001593"/>
    </source>
</evidence>
<evidence type="ECO:0000256" key="2">
    <source>
        <dbReference type="ARBA" id="ARBA00006079"/>
    </source>
</evidence>
<keyword evidence="10" id="KW-1185">Reference proteome</keyword>
<dbReference type="EMBL" id="DS469508">
    <property type="protein sequence ID" value="EDO49642.1"/>
    <property type="molecule type" value="Genomic_DNA"/>
</dbReference>
<dbReference type="IntAct" id="A7RFQ5">
    <property type="interactions" value="4"/>
</dbReference>
<dbReference type="AlphaFoldDB" id="A7RFQ5"/>
<dbReference type="GO" id="GO:0006357">
    <property type="term" value="P:regulation of transcription by RNA polymerase II"/>
    <property type="evidence" value="ECO:0007669"/>
    <property type="project" value="InterPro"/>
</dbReference>
<keyword evidence="3" id="KW-0805">Transcription regulation</keyword>
<organism evidence="9 10">
    <name type="scientific">Nematostella vectensis</name>
    <name type="common">Starlet sea anemone</name>
    <dbReference type="NCBI Taxonomy" id="45351"/>
    <lineage>
        <taxon>Eukaryota</taxon>
        <taxon>Metazoa</taxon>
        <taxon>Cnidaria</taxon>
        <taxon>Anthozoa</taxon>
        <taxon>Hexacorallia</taxon>
        <taxon>Actiniaria</taxon>
        <taxon>Edwardsiidae</taxon>
        <taxon>Nematostella</taxon>
    </lineage>
</organism>
<evidence type="ECO:0000259" key="8">
    <source>
        <dbReference type="PROSITE" id="PS50217"/>
    </source>
</evidence>
<dbReference type="GO" id="GO:0003677">
    <property type="term" value="F:DNA binding"/>
    <property type="evidence" value="ECO:0007669"/>
    <property type="project" value="UniProtKB-KW"/>
</dbReference>
<feature type="non-terminal residue" evidence="9">
    <location>
        <position position="59"/>
    </location>
</feature>
<dbReference type="FunFam" id="1.20.5.170:FF:000025">
    <property type="entry name" value="nuclear factor interleukin-3-regulated protein-like"/>
    <property type="match status" value="1"/>
</dbReference>
<dbReference type="Gene3D" id="1.20.5.170">
    <property type="match status" value="1"/>
</dbReference>
<dbReference type="GO" id="GO:0003700">
    <property type="term" value="F:DNA-binding transcription factor activity"/>
    <property type="evidence" value="ECO:0007669"/>
    <property type="project" value="InterPro"/>
</dbReference>
<dbReference type="STRING" id="45351.A7RFQ5"/>
<dbReference type="Proteomes" id="UP000001593">
    <property type="component" value="Unassembled WGS sequence"/>
</dbReference>
<dbReference type="InParanoid" id="A7RFQ5"/>
<sequence>KRQRTSVPGEMKDQKYWERRLKNNVAAKRSRDLKRQKEMTVAKRAQNLEIENEKLRNEV</sequence>
<gene>
    <name evidence="9" type="ORF">NEMVEDRAFT_v1g39846</name>
</gene>
<dbReference type="eggNOG" id="KOG3119">
    <property type="taxonomic scope" value="Eukaryota"/>
</dbReference>
<dbReference type="OMA" id="ELTRCKN"/>